<keyword evidence="1" id="KW-0812">Transmembrane</keyword>
<dbReference type="Proteomes" id="UP000800082">
    <property type="component" value="Unassembled WGS sequence"/>
</dbReference>
<accession>A0A6A5RVD7</accession>
<evidence type="ECO:0000313" key="2">
    <source>
        <dbReference type="EMBL" id="KAF1930246.1"/>
    </source>
</evidence>
<organism evidence="2 3">
    <name type="scientific">Didymella exigua CBS 183.55</name>
    <dbReference type="NCBI Taxonomy" id="1150837"/>
    <lineage>
        <taxon>Eukaryota</taxon>
        <taxon>Fungi</taxon>
        <taxon>Dikarya</taxon>
        <taxon>Ascomycota</taxon>
        <taxon>Pezizomycotina</taxon>
        <taxon>Dothideomycetes</taxon>
        <taxon>Pleosporomycetidae</taxon>
        <taxon>Pleosporales</taxon>
        <taxon>Pleosporineae</taxon>
        <taxon>Didymellaceae</taxon>
        <taxon>Didymella</taxon>
    </lineage>
</organism>
<feature type="transmembrane region" description="Helical" evidence="1">
    <location>
        <begin position="50"/>
        <end position="68"/>
    </location>
</feature>
<keyword evidence="3" id="KW-1185">Reference proteome</keyword>
<evidence type="ECO:0000256" key="1">
    <source>
        <dbReference type="SAM" id="Phobius"/>
    </source>
</evidence>
<keyword evidence="1" id="KW-0472">Membrane</keyword>
<evidence type="ECO:0000313" key="3">
    <source>
        <dbReference type="Proteomes" id="UP000800082"/>
    </source>
</evidence>
<keyword evidence="1" id="KW-1133">Transmembrane helix</keyword>
<proteinExistence type="predicted"/>
<dbReference type="GeneID" id="54349496"/>
<dbReference type="AlphaFoldDB" id="A0A6A5RVD7"/>
<name>A0A6A5RVD7_9PLEO</name>
<dbReference type="RefSeq" id="XP_033450494.1">
    <property type="nucleotide sequence ID" value="XM_033591828.1"/>
</dbReference>
<dbReference type="OrthoDB" id="3794897at2759"/>
<protein>
    <submittedName>
        <fullName evidence="2">Uncharacterized protein</fullName>
    </submittedName>
</protein>
<dbReference type="EMBL" id="ML978963">
    <property type="protein sequence ID" value="KAF1930246.1"/>
    <property type="molecule type" value="Genomic_DNA"/>
</dbReference>
<sequence>MTIAEVLVLSFLLWILALGFSNAALLVERLVPTDLPVVTSEPIWSLEAKLALVTIFLVLPMSSIGLILKHKWKTHDIPGPRSW</sequence>
<reference evidence="2" key="1">
    <citation type="journal article" date="2020" name="Stud. Mycol.">
        <title>101 Dothideomycetes genomes: a test case for predicting lifestyles and emergence of pathogens.</title>
        <authorList>
            <person name="Haridas S."/>
            <person name="Albert R."/>
            <person name="Binder M."/>
            <person name="Bloem J."/>
            <person name="Labutti K."/>
            <person name="Salamov A."/>
            <person name="Andreopoulos B."/>
            <person name="Baker S."/>
            <person name="Barry K."/>
            <person name="Bills G."/>
            <person name="Bluhm B."/>
            <person name="Cannon C."/>
            <person name="Castanera R."/>
            <person name="Culley D."/>
            <person name="Daum C."/>
            <person name="Ezra D."/>
            <person name="Gonzalez J."/>
            <person name="Henrissat B."/>
            <person name="Kuo A."/>
            <person name="Liang C."/>
            <person name="Lipzen A."/>
            <person name="Lutzoni F."/>
            <person name="Magnuson J."/>
            <person name="Mondo S."/>
            <person name="Nolan M."/>
            <person name="Ohm R."/>
            <person name="Pangilinan J."/>
            <person name="Park H.-J."/>
            <person name="Ramirez L."/>
            <person name="Alfaro M."/>
            <person name="Sun H."/>
            <person name="Tritt A."/>
            <person name="Yoshinaga Y."/>
            <person name="Zwiers L.-H."/>
            <person name="Turgeon B."/>
            <person name="Goodwin S."/>
            <person name="Spatafora J."/>
            <person name="Crous P."/>
            <person name="Grigoriev I."/>
        </authorList>
    </citation>
    <scope>NUCLEOTIDE SEQUENCE</scope>
    <source>
        <strain evidence="2">CBS 183.55</strain>
    </source>
</reference>
<gene>
    <name evidence="2" type="ORF">M421DRAFT_418564</name>
</gene>